<sequence>MSGFRPHVLAAALLALLAAGVLPGCASHPGRGSDLVISGPQVGNPVVGAFRIESRYGDQGWDHVLVVRKDDDVYPGFAPRRYDRAEIGGIDSEVLRMAEAETFCPETCSRHYEIIIRLDEAMIDFGRNTGGLIAHLSASGCACPPFSVRVGPDYLDRHVRRIGRYRRG</sequence>
<proteinExistence type="predicted"/>
<gene>
    <name evidence="2" type="ORF">V0U35_01130</name>
</gene>
<dbReference type="Proteomes" id="UP001310692">
    <property type="component" value="Unassembled WGS sequence"/>
</dbReference>
<keyword evidence="3" id="KW-1185">Reference proteome</keyword>
<protein>
    <recommendedName>
        <fullName evidence="4">Lipoprotein</fullName>
    </recommendedName>
</protein>
<evidence type="ECO:0000256" key="1">
    <source>
        <dbReference type="SAM" id="SignalP"/>
    </source>
</evidence>
<feature type="chain" id="PRO_5047456445" description="Lipoprotein" evidence="1">
    <location>
        <begin position="27"/>
        <end position="168"/>
    </location>
</feature>
<accession>A0ABU7LUM4</accession>
<keyword evidence="1" id="KW-0732">Signal</keyword>
<evidence type="ECO:0000313" key="2">
    <source>
        <dbReference type="EMBL" id="MEE2565266.1"/>
    </source>
</evidence>
<comment type="caution">
    <text evidence="2">The sequence shown here is derived from an EMBL/GenBank/DDBJ whole genome shotgun (WGS) entry which is preliminary data.</text>
</comment>
<evidence type="ECO:0008006" key="4">
    <source>
        <dbReference type="Google" id="ProtNLM"/>
    </source>
</evidence>
<reference evidence="2 3" key="1">
    <citation type="submission" date="2024-01" db="EMBL/GenBank/DDBJ databases">
        <title>Hyphobacterium bacterium isolated from marine sediment.</title>
        <authorList>
            <person name="Zhao S."/>
        </authorList>
    </citation>
    <scope>NUCLEOTIDE SEQUENCE [LARGE SCALE GENOMIC DNA]</scope>
    <source>
        <strain evidence="2 3">Y60-23</strain>
    </source>
</reference>
<feature type="signal peptide" evidence="1">
    <location>
        <begin position="1"/>
        <end position="26"/>
    </location>
</feature>
<name>A0ABU7LUM4_9PROT</name>
<evidence type="ECO:0000313" key="3">
    <source>
        <dbReference type="Proteomes" id="UP001310692"/>
    </source>
</evidence>
<dbReference type="RefSeq" id="WP_330194804.1">
    <property type="nucleotide sequence ID" value="NZ_JAZDRO010000001.1"/>
</dbReference>
<organism evidence="2 3">
    <name type="scientific">Hyphobacterium marinum</name>
    <dbReference type="NCBI Taxonomy" id="3116574"/>
    <lineage>
        <taxon>Bacteria</taxon>
        <taxon>Pseudomonadati</taxon>
        <taxon>Pseudomonadota</taxon>
        <taxon>Alphaproteobacteria</taxon>
        <taxon>Maricaulales</taxon>
        <taxon>Maricaulaceae</taxon>
        <taxon>Hyphobacterium</taxon>
    </lineage>
</organism>
<dbReference type="EMBL" id="JAZDRO010000001">
    <property type="protein sequence ID" value="MEE2565266.1"/>
    <property type="molecule type" value="Genomic_DNA"/>
</dbReference>